<dbReference type="AlphaFoldDB" id="A0A2S1SKC9"/>
<sequence length="178" mass="21236">MTYSFKETEINFFISHEKDVIANASEMAISFNKKPNDFLKLKETENFIQLLLDKLNSENEIVSYKHSDIVYSKDGSTYMHRKLAIKFAFWLDDEFEIWFFEIVDDILFGNYKKHWDAHVIQKSSQFKMQELKKKLLLKSPTKEDVHAYFKAEKEFVNARMAKLRAIKDQYSFDLDFGE</sequence>
<dbReference type="OrthoDB" id="9810290at2"/>
<proteinExistence type="predicted"/>
<dbReference type="InterPro" id="IPR018004">
    <property type="entry name" value="KilA/APSES_HTH"/>
</dbReference>
<name>A0A2S1SKC9_9FLAO</name>
<dbReference type="KEGG" id="fpal:HYN49_13620"/>
<evidence type="ECO:0000313" key="3">
    <source>
        <dbReference type="Proteomes" id="UP000244937"/>
    </source>
</evidence>
<dbReference type="Pfam" id="PF04383">
    <property type="entry name" value="KilA-N"/>
    <property type="match status" value="1"/>
</dbReference>
<evidence type="ECO:0000313" key="2">
    <source>
        <dbReference type="EMBL" id="AWI26855.1"/>
    </source>
</evidence>
<keyword evidence="3" id="KW-1185">Reference proteome</keyword>
<reference evidence="2 3" key="1">
    <citation type="submission" date="2018-05" db="EMBL/GenBank/DDBJ databases">
        <title>Genome sequencing of Flavobacterium sp. HYN0049.</title>
        <authorList>
            <person name="Yi H."/>
            <person name="Baek C."/>
        </authorList>
    </citation>
    <scope>NUCLEOTIDE SEQUENCE [LARGE SCALE GENOMIC DNA]</scope>
    <source>
        <strain evidence="2 3">HYN0049</strain>
    </source>
</reference>
<dbReference type="RefSeq" id="WP_108904631.1">
    <property type="nucleotide sequence ID" value="NZ_CP029187.1"/>
</dbReference>
<dbReference type="InterPro" id="IPR017880">
    <property type="entry name" value="KilA_N"/>
</dbReference>
<dbReference type="EMBL" id="CP029187">
    <property type="protein sequence ID" value="AWI26855.1"/>
    <property type="molecule type" value="Genomic_DNA"/>
</dbReference>
<dbReference type="SMART" id="SM01252">
    <property type="entry name" value="KilA-N"/>
    <property type="match status" value="1"/>
</dbReference>
<dbReference type="PROSITE" id="PS51301">
    <property type="entry name" value="KILA_N"/>
    <property type="match status" value="1"/>
</dbReference>
<feature type="domain" description="KilA-N" evidence="1">
    <location>
        <begin position="2"/>
        <end position="106"/>
    </location>
</feature>
<dbReference type="Proteomes" id="UP000244937">
    <property type="component" value="Chromosome"/>
</dbReference>
<gene>
    <name evidence="2" type="ORF">HYN49_13620</name>
</gene>
<evidence type="ECO:0000259" key="1">
    <source>
        <dbReference type="PROSITE" id="PS51301"/>
    </source>
</evidence>
<organism evidence="2 3">
    <name type="scientific">Flavobacterium pallidum</name>
    <dbReference type="NCBI Taxonomy" id="2172098"/>
    <lineage>
        <taxon>Bacteria</taxon>
        <taxon>Pseudomonadati</taxon>
        <taxon>Bacteroidota</taxon>
        <taxon>Flavobacteriia</taxon>
        <taxon>Flavobacteriales</taxon>
        <taxon>Flavobacteriaceae</taxon>
        <taxon>Flavobacterium</taxon>
    </lineage>
</organism>
<accession>A0A2S1SKC9</accession>
<protein>
    <recommendedName>
        <fullName evidence="1">KilA-N domain-containing protein</fullName>
    </recommendedName>
</protein>